<keyword evidence="1" id="KW-0812">Transmembrane</keyword>
<dbReference type="EMBL" id="CP120371">
    <property type="protein sequence ID" value="WEX82712.1"/>
    <property type="molecule type" value="Genomic_DNA"/>
</dbReference>
<feature type="transmembrane region" description="Helical" evidence="1">
    <location>
        <begin position="59"/>
        <end position="78"/>
    </location>
</feature>
<name>A0ABY8CZ52_9HYPH</name>
<gene>
    <name evidence="2" type="ORF">PYH38_005032</name>
</gene>
<keyword evidence="1" id="KW-1133">Transmembrane helix</keyword>
<sequence length="79" mass="8610">MSIVLFGAFLLICGVLYTLWEALARRRLSDPSRLSRNGAEPTLEPRRQGLGFLGLTRNWPGVALMVVGGICLLYGAAFS</sequence>
<accession>A0ABY8CZ52</accession>
<proteinExistence type="predicted"/>
<organism evidence="2 3">
    <name type="scientific">Sinorhizobium numidicum</name>
    <dbReference type="NCBI Taxonomy" id="680248"/>
    <lineage>
        <taxon>Bacteria</taxon>
        <taxon>Pseudomonadati</taxon>
        <taxon>Pseudomonadota</taxon>
        <taxon>Alphaproteobacteria</taxon>
        <taxon>Hyphomicrobiales</taxon>
        <taxon>Rhizobiaceae</taxon>
        <taxon>Sinorhizobium/Ensifer group</taxon>
        <taxon>Sinorhizobium</taxon>
    </lineage>
</organism>
<protein>
    <submittedName>
        <fullName evidence="2">Uncharacterized protein</fullName>
    </submittedName>
</protein>
<keyword evidence="1" id="KW-0472">Membrane</keyword>
<evidence type="ECO:0000256" key="1">
    <source>
        <dbReference type="SAM" id="Phobius"/>
    </source>
</evidence>
<keyword evidence="3" id="KW-1185">Reference proteome</keyword>
<dbReference type="RefSeq" id="WP_280733448.1">
    <property type="nucleotide sequence ID" value="NZ_CP120368.1"/>
</dbReference>
<evidence type="ECO:0000313" key="3">
    <source>
        <dbReference type="Proteomes" id="UP001235547"/>
    </source>
</evidence>
<evidence type="ECO:0000313" key="2">
    <source>
        <dbReference type="EMBL" id="WEX82712.1"/>
    </source>
</evidence>
<dbReference type="Proteomes" id="UP001235547">
    <property type="component" value="Chromosome 1"/>
</dbReference>
<reference evidence="2 3" key="1">
    <citation type="submission" date="2023-03" db="EMBL/GenBank/DDBJ databases">
        <authorList>
            <person name="Kaur S."/>
            <person name="Espinosa-Saiz D."/>
            <person name="Velazquez E."/>
            <person name="Menendez E."/>
            <person name="diCenzo G.C."/>
        </authorList>
    </citation>
    <scope>NUCLEOTIDE SEQUENCE [LARGE SCALE GENOMIC DNA]</scope>
    <source>
        <strain evidence="2 3">LMG 27395</strain>
    </source>
</reference>